<dbReference type="RefSeq" id="XP_005765123.1">
    <property type="nucleotide sequence ID" value="XM_005765066.1"/>
</dbReference>
<dbReference type="RefSeq" id="XP_005782214.1">
    <property type="nucleotide sequence ID" value="XM_005782157.1"/>
</dbReference>
<dbReference type="EnsemblProtists" id="EOD29785">
    <property type="protein sequence ID" value="EOD29785"/>
    <property type="gene ID" value="EMIHUDRAFT_113575"/>
</dbReference>
<dbReference type="AlphaFoldDB" id="A0A0D3IN59"/>
<evidence type="ECO:0000256" key="1">
    <source>
        <dbReference type="SAM" id="MobiDB-lite"/>
    </source>
</evidence>
<dbReference type="EnsemblProtists" id="EOD12694">
    <property type="protein sequence ID" value="EOD12694"/>
    <property type="gene ID" value="EMIHUDRAFT_104191"/>
</dbReference>
<dbReference type="eggNOG" id="ENOG502SR43">
    <property type="taxonomic scope" value="Eukaryota"/>
</dbReference>
<accession>A0A0D3IN59</accession>
<feature type="compositionally biased region" description="Basic and acidic residues" evidence="1">
    <location>
        <begin position="1"/>
        <end position="17"/>
    </location>
</feature>
<organism evidence="2 3">
    <name type="scientific">Emiliania huxleyi (strain CCMP1516)</name>
    <dbReference type="NCBI Taxonomy" id="280463"/>
    <lineage>
        <taxon>Eukaryota</taxon>
        <taxon>Haptista</taxon>
        <taxon>Haptophyta</taxon>
        <taxon>Prymnesiophyceae</taxon>
        <taxon>Isochrysidales</taxon>
        <taxon>Noelaerhabdaceae</taxon>
        <taxon>Emiliania</taxon>
    </lineage>
</organism>
<evidence type="ECO:0000313" key="3">
    <source>
        <dbReference type="Proteomes" id="UP000013827"/>
    </source>
</evidence>
<reference evidence="3" key="1">
    <citation type="journal article" date="2013" name="Nature">
        <title>Pan genome of the phytoplankton Emiliania underpins its global distribution.</title>
        <authorList>
            <person name="Read B.A."/>
            <person name="Kegel J."/>
            <person name="Klute M.J."/>
            <person name="Kuo A."/>
            <person name="Lefebvre S.C."/>
            <person name="Maumus F."/>
            <person name="Mayer C."/>
            <person name="Miller J."/>
            <person name="Monier A."/>
            <person name="Salamov A."/>
            <person name="Young J."/>
            <person name="Aguilar M."/>
            <person name="Claverie J.M."/>
            <person name="Frickenhaus S."/>
            <person name="Gonzalez K."/>
            <person name="Herman E.K."/>
            <person name="Lin Y.C."/>
            <person name="Napier J."/>
            <person name="Ogata H."/>
            <person name="Sarno A.F."/>
            <person name="Shmutz J."/>
            <person name="Schroeder D."/>
            <person name="de Vargas C."/>
            <person name="Verret F."/>
            <person name="von Dassow P."/>
            <person name="Valentin K."/>
            <person name="Van de Peer Y."/>
            <person name="Wheeler G."/>
            <person name="Dacks J.B."/>
            <person name="Delwiche C.F."/>
            <person name="Dyhrman S.T."/>
            <person name="Glockner G."/>
            <person name="John U."/>
            <person name="Richards T."/>
            <person name="Worden A.Z."/>
            <person name="Zhang X."/>
            <person name="Grigoriev I.V."/>
            <person name="Allen A.E."/>
            <person name="Bidle K."/>
            <person name="Borodovsky M."/>
            <person name="Bowler C."/>
            <person name="Brownlee C."/>
            <person name="Cock J.M."/>
            <person name="Elias M."/>
            <person name="Gladyshev V.N."/>
            <person name="Groth M."/>
            <person name="Guda C."/>
            <person name="Hadaegh A."/>
            <person name="Iglesias-Rodriguez M.D."/>
            <person name="Jenkins J."/>
            <person name="Jones B.M."/>
            <person name="Lawson T."/>
            <person name="Leese F."/>
            <person name="Lindquist E."/>
            <person name="Lobanov A."/>
            <person name="Lomsadze A."/>
            <person name="Malik S.B."/>
            <person name="Marsh M.E."/>
            <person name="Mackinder L."/>
            <person name="Mock T."/>
            <person name="Mueller-Roeber B."/>
            <person name="Pagarete A."/>
            <person name="Parker M."/>
            <person name="Probert I."/>
            <person name="Quesneville H."/>
            <person name="Raines C."/>
            <person name="Rensing S.A."/>
            <person name="Riano-Pachon D.M."/>
            <person name="Richier S."/>
            <person name="Rokitta S."/>
            <person name="Shiraiwa Y."/>
            <person name="Soanes D.M."/>
            <person name="van der Giezen M."/>
            <person name="Wahlund T.M."/>
            <person name="Williams B."/>
            <person name="Wilson W."/>
            <person name="Wolfe G."/>
            <person name="Wurch L.L."/>
        </authorList>
    </citation>
    <scope>NUCLEOTIDE SEQUENCE</scope>
</reference>
<evidence type="ECO:0000313" key="2">
    <source>
        <dbReference type="EnsemblProtists" id="EOD12694"/>
    </source>
</evidence>
<dbReference type="Proteomes" id="UP000013827">
    <property type="component" value="Unassembled WGS sequence"/>
</dbReference>
<protein>
    <submittedName>
        <fullName evidence="2">Uncharacterized protein</fullName>
    </submittedName>
</protein>
<dbReference type="KEGG" id="ehx:EMIHUDRAFT_104191"/>
<dbReference type="HOGENOM" id="CLU_1028321_0_0_1"/>
<keyword evidence="3" id="KW-1185">Reference proteome</keyword>
<dbReference type="GeneID" id="17258730"/>
<proteinExistence type="predicted"/>
<feature type="region of interest" description="Disordered" evidence="1">
    <location>
        <begin position="1"/>
        <end position="21"/>
    </location>
</feature>
<name>A0A0D3IN59_EMIH1</name>
<sequence length="271" mass="29116">MAEPVKHVDASGHEHTHGPTSAKIVALGTVTVGGATFMIDRDGQIEAGKETEFGVERIAGAEVVPSGAWLANPPGSNVEKLCDPVTGDGHEQHWHFNVTPLYPVKKSKFVLQAGGEEAVVDFCPGAGPCNDGIMSVFPGVGFLELKLHGDAGDLELWLYASAGKQTSWQARTGKPSPFDIPKETVVKLTFASHEGKTVELRVRNGDQNEDEDGTPNMRGGRTNYFIFPGESGQDPTWLMGEKWRGVVSVSFEADGKPQQSDPFVLVPHEAL</sequence>
<reference evidence="2" key="2">
    <citation type="submission" date="2024-10" db="UniProtKB">
        <authorList>
            <consortium name="EnsemblProtists"/>
        </authorList>
    </citation>
    <scope>IDENTIFICATION</scope>
</reference>
<dbReference type="KEGG" id="ehx:EMIHUDRAFT_113575"/>
<dbReference type="PaxDb" id="2903-EOD12694"/>
<dbReference type="GeneID" id="17275059"/>